<evidence type="ECO:0000259" key="2">
    <source>
        <dbReference type="PROSITE" id="PS51387"/>
    </source>
</evidence>
<dbReference type="RefSeq" id="WP_097323347.1">
    <property type="nucleotide sequence ID" value="NZ_OBDY01000015.1"/>
</dbReference>
<name>A0A285J1S3_9ACTN</name>
<dbReference type="InterPro" id="IPR007173">
    <property type="entry name" value="ALO_C"/>
</dbReference>
<dbReference type="Pfam" id="PF04030">
    <property type="entry name" value="ALO"/>
    <property type="match status" value="1"/>
</dbReference>
<dbReference type="InterPro" id="IPR016171">
    <property type="entry name" value="Vanillyl_alc_oxidase_C-sub2"/>
</dbReference>
<dbReference type="GO" id="GO:0003885">
    <property type="term" value="F:D-arabinono-1,4-lactone oxidase activity"/>
    <property type="evidence" value="ECO:0007669"/>
    <property type="project" value="InterPro"/>
</dbReference>
<keyword evidence="4" id="KW-1185">Reference proteome</keyword>
<dbReference type="InterPro" id="IPR016166">
    <property type="entry name" value="FAD-bd_PCMH"/>
</dbReference>
<evidence type="ECO:0000313" key="3">
    <source>
        <dbReference type="EMBL" id="SNY54259.1"/>
    </source>
</evidence>
<accession>A0A285J1S3</accession>
<dbReference type="PROSITE" id="PS51387">
    <property type="entry name" value="FAD_PCMH"/>
    <property type="match status" value="1"/>
</dbReference>
<dbReference type="InterPro" id="IPR016167">
    <property type="entry name" value="FAD-bd_PCMH_sub1"/>
</dbReference>
<dbReference type="GO" id="GO:0016020">
    <property type="term" value="C:membrane"/>
    <property type="evidence" value="ECO:0007669"/>
    <property type="project" value="InterPro"/>
</dbReference>
<organism evidence="3 4">
    <name type="scientific">Paractinoplanes atraurantiacus</name>
    <dbReference type="NCBI Taxonomy" id="1036182"/>
    <lineage>
        <taxon>Bacteria</taxon>
        <taxon>Bacillati</taxon>
        <taxon>Actinomycetota</taxon>
        <taxon>Actinomycetes</taxon>
        <taxon>Micromonosporales</taxon>
        <taxon>Micromonosporaceae</taxon>
        <taxon>Paractinoplanes</taxon>
    </lineage>
</organism>
<dbReference type="Pfam" id="PF01565">
    <property type="entry name" value="FAD_binding_4"/>
    <property type="match status" value="1"/>
</dbReference>
<feature type="domain" description="FAD-binding PCMH-type" evidence="2">
    <location>
        <begin position="12"/>
        <end position="176"/>
    </location>
</feature>
<dbReference type="Proteomes" id="UP000219612">
    <property type="component" value="Unassembled WGS sequence"/>
</dbReference>
<dbReference type="Gene3D" id="3.30.70.2530">
    <property type="match status" value="1"/>
</dbReference>
<reference evidence="3 4" key="1">
    <citation type="submission" date="2017-09" db="EMBL/GenBank/DDBJ databases">
        <authorList>
            <person name="Ehlers B."/>
            <person name="Leendertz F.H."/>
        </authorList>
    </citation>
    <scope>NUCLEOTIDE SEQUENCE [LARGE SCALE GENOMIC DNA]</scope>
    <source>
        <strain evidence="3 4">CGMCC 4.6857</strain>
    </source>
</reference>
<evidence type="ECO:0000313" key="4">
    <source>
        <dbReference type="Proteomes" id="UP000219612"/>
    </source>
</evidence>
<dbReference type="Gene3D" id="1.10.45.10">
    <property type="entry name" value="Vanillyl-alcohol Oxidase, Chain A, domain 4"/>
    <property type="match status" value="1"/>
</dbReference>
<dbReference type="GO" id="GO:0071949">
    <property type="term" value="F:FAD binding"/>
    <property type="evidence" value="ECO:0007669"/>
    <property type="project" value="InterPro"/>
</dbReference>
<dbReference type="PANTHER" id="PTHR43762">
    <property type="entry name" value="L-GULONOLACTONE OXIDASE"/>
    <property type="match status" value="1"/>
</dbReference>
<dbReference type="InterPro" id="IPR016169">
    <property type="entry name" value="FAD-bd_PCMH_sub2"/>
</dbReference>
<dbReference type="Gene3D" id="3.30.465.10">
    <property type="match status" value="1"/>
</dbReference>
<dbReference type="PANTHER" id="PTHR43762:SF1">
    <property type="entry name" value="D-ARABINONO-1,4-LACTONE OXIDASE"/>
    <property type="match status" value="1"/>
</dbReference>
<dbReference type="EMBL" id="OBDY01000015">
    <property type="protein sequence ID" value="SNY54259.1"/>
    <property type="molecule type" value="Genomic_DNA"/>
</dbReference>
<protein>
    <submittedName>
        <fullName evidence="3">Xylitol oxidase</fullName>
    </submittedName>
</protein>
<keyword evidence="1" id="KW-0560">Oxidoreductase</keyword>
<dbReference type="OrthoDB" id="9800184at2"/>
<dbReference type="GO" id="GO:0080049">
    <property type="term" value="F:L-gulono-1,4-lactone dehydrogenase activity"/>
    <property type="evidence" value="ECO:0007669"/>
    <property type="project" value="TreeGrafter"/>
</dbReference>
<gene>
    <name evidence="3" type="ORF">SAMN05421748_11532</name>
</gene>
<dbReference type="Gene3D" id="3.30.70.2520">
    <property type="match status" value="1"/>
</dbReference>
<dbReference type="AlphaFoldDB" id="A0A285J1S3"/>
<dbReference type="PIRSF" id="PIRSF000136">
    <property type="entry name" value="LGO_GLO"/>
    <property type="match status" value="1"/>
</dbReference>
<evidence type="ECO:0000256" key="1">
    <source>
        <dbReference type="ARBA" id="ARBA00023002"/>
    </source>
</evidence>
<dbReference type="SUPFAM" id="SSF56176">
    <property type="entry name" value="FAD-binding/transporter-associated domain-like"/>
    <property type="match status" value="1"/>
</dbReference>
<dbReference type="InterPro" id="IPR036318">
    <property type="entry name" value="FAD-bd_PCMH-like_sf"/>
</dbReference>
<dbReference type="InterPro" id="IPR006094">
    <property type="entry name" value="Oxid_FAD_bind_N"/>
</dbReference>
<dbReference type="Gene3D" id="3.30.43.10">
    <property type="entry name" value="Uridine Diphospho-n-acetylenolpyruvylglucosamine Reductase, domain 2"/>
    <property type="match status" value="1"/>
</dbReference>
<dbReference type="InterPro" id="IPR010031">
    <property type="entry name" value="FAD_lactone_oxidase-like"/>
</dbReference>
<proteinExistence type="predicted"/>
<sequence length="413" mass="44324">MSEQVTNWAGNIVFGARRVLRPTSVDEVAEIVTAGGPIRVLGSGHSFNRMADTDGTLVSLAGLPRVLEISADRRSVRVDGGVRYGELAAFLYDNGLGLGNMASLPHISVAGAIMTATHGSGQRNKNLAAAISSVELIDGTGKPATFHRGDADFEGVVVGLGALGIVTALTLDVVPSFELRQYVYDGLTRAELGAHFDEIMGNGYSVSLFTDWTSADINHVWLKRAEAMEGPWFGATPAPEKRHPVPGMPATNSTEQAGVPGPWYTRLPHFKPEFTPSNGSELQSEYHVARADGLAALDAVAAIRDQVAPVLQVCEVRTIAADDLWLSPNYERDSVALHFTWIADTDAVLPVVGALEAALAPLDPRTHWGKVFTTDPEVIRAQYPHFADFQALAQRLDPNGTFRNPWLNALLGA</sequence>